<evidence type="ECO:0000313" key="6">
    <source>
        <dbReference type="EMBL" id="KFO34442.1"/>
    </source>
</evidence>
<keyword evidence="7" id="KW-1185">Reference proteome</keyword>
<feature type="compositionally biased region" description="Low complexity" evidence="3">
    <location>
        <begin position="678"/>
        <end position="696"/>
    </location>
</feature>
<dbReference type="InterPro" id="IPR032675">
    <property type="entry name" value="LRR_dom_sf"/>
</dbReference>
<keyword evidence="1" id="KW-0433">Leucine-rich repeat</keyword>
<feature type="region of interest" description="Disordered" evidence="3">
    <location>
        <begin position="1001"/>
        <end position="1032"/>
    </location>
</feature>
<feature type="compositionally biased region" description="Basic and acidic residues" evidence="3">
    <location>
        <begin position="58"/>
        <end position="71"/>
    </location>
</feature>
<dbReference type="Pfam" id="PF14914">
    <property type="entry name" value="LRRC37AB_C"/>
    <property type="match status" value="1"/>
</dbReference>
<evidence type="ECO:0000313" key="7">
    <source>
        <dbReference type="Proteomes" id="UP000028990"/>
    </source>
</evidence>
<evidence type="ECO:0000259" key="5">
    <source>
        <dbReference type="Pfam" id="PF14914"/>
    </source>
</evidence>
<feature type="region of interest" description="Disordered" evidence="3">
    <location>
        <begin position="761"/>
        <end position="807"/>
    </location>
</feature>
<organism evidence="6 7">
    <name type="scientific">Fukomys damarensis</name>
    <name type="common">Damaraland mole rat</name>
    <name type="synonym">Cryptomys damarensis</name>
    <dbReference type="NCBI Taxonomy" id="885580"/>
    <lineage>
        <taxon>Eukaryota</taxon>
        <taxon>Metazoa</taxon>
        <taxon>Chordata</taxon>
        <taxon>Craniata</taxon>
        <taxon>Vertebrata</taxon>
        <taxon>Euteleostomi</taxon>
        <taxon>Mammalia</taxon>
        <taxon>Eutheria</taxon>
        <taxon>Euarchontoglires</taxon>
        <taxon>Glires</taxon>
        <taxon>Rodentia</taxon>
        <taxon>Hystricomorpha</taxon>
        <taxon>Bathyergidae</taxon>
        <taxon>Fukomys</taxon>
    </lineage>
</organism>
<keyword evidence="4" id="KW-0472">Membrane</keyword>
<dbReference type="Proteomes" id="UP000028990">
    <property type="component" value="Unassembled WGS sequence"/>
</dbReference>
<proteinExistence type="predicted"/>
<dbReference type="Pfam" id="PF13855">
    <property type="entry name" value="LRR_8"/>
    <property type="match status" value="1"/>
</dbReference>
<feature type="region of interest" description="Disordered" evidence="3">
    <location>
        <begin position="652"/>
        <end position="741"/>
    </location>
</feature>
<feature type="transmembrane region" description="Helical" evidence="4">
    <location>
        <begin position="961"/>
        <end position="985"/>
    </location>
</feature>
<feature type="domain" description="LRRC37A/B like protein 1 C-terminal" evidence="5">
    <location>
        <begin position="854"/>
        <end position="992"/>
    </location>
</feature>
<reference evidence="6 7" key="1">
    <citation type="submission" date="2013-11" db="EMBL/GenBank/DDBJ databases">
        <title>The Damaraland mole rat (Fukomys damarensis) genome and evolution of African mole rats.</title>
        <authorList>
            <person name="Gladyshev V.N."/>
            <person name="Fang X."/>
        </authorList>
    </citation>
    <scope>NUCLEOTIDE SEQUENCE [LARGE SCALE GENOMIC DNA]</scope>
    <source>
        <tissue evidence="6">Liver</tissue>
    </source>
</reference>
<keyword evidence="4" id="KW-1133">Transmembrane helix</keyword>
<name>A0A091DTM4_FUKDA</name>
<accession>A0A091DTM4</accession>
<feature type="region of interest" description="Disordered" evidence="3">
    <location>
        <begin position="833"/>
        <end position="858"/>
    </location>
</feature>
<dbReference type="InterPro" id="IPR001611">
    <property type="entry name" value="Leu-rich_rpt"/>
</dbReference>
<feature type="compositionally biased region" description="Low complexity" evidence="3">
    <location>
        <begin position="833"/>
        <end position="848"/>
    </location>
</feature>
<dbReference type="InterPro" id="IPR003591">
    <property type="entry name" value="Leu-rich_rpt_typical-subtyp"/>
</dbReference>
<evidence type="ECO:0000256" key="2">
    <source>
        <dbReference type="ARBA" id="ARBA00022737"/>
    </source>
</evidence>
<feature type="compositionally biased region" description="Acidic residues" evidence="3">
    <location>
        <begin position="1015"/>
        <end position="1032"/>
    </location>
</feature>
<evidence type="ECO:0000256" key="3">
    <source>
        <dbReference type="SAM" id="MobiDB-lite"/>
    </source>
</evidence>
<feature type="region of interest" description="Disordered" evidence="3">
    <location>
        <begin position="161"/>
        <end position="181"/>
    </location>
</feature>
<dbReference type="SMART" id="SM00369">
    <property type="entry name" value="LRR_TYP"/>
    <property type="match status" value="4"/>
</dbReference>
<dbReference type="PANTHER" id="PTHR23045:SF9">
    <property type="entry name" value="LEUCINE RICH REPEAT CONTAINING 37A-RELATED"/>
    <property type="match status" value="1"/>
</dbReference>
<evidence type="ECO:0000256" key="1">
    <source>
        <dbReference type="ARBA" id="ARBA00022614"/>
    </source>
</evidence>
<dbReference type="SUPFAM" id="SSF52058">
    <property type="entry name" value="L domain-like"/>
    <property type="match status" value="1"/>
</dbReference>
<dbReference type="Gene3D" id="3.80.10.10">
    <property type="entry name" value="Ribonuclease Inhibitor"/>
    <property type="match status" value="1"/>
</dbReference>
<dbReference type="AlphaFoldDB" id="A0A091DTM4"/>
<dbReference type="EMBL" id="KN121960">
    <property type="protein sequence ID" value="KFO34442.1"/>
    <property type="molecule type" value="Genomic_DNA"/>
</dbReference>
<protein>
    <submittedName>
        <fullName evidence="6">Leucine-rich repeat-containing protein 37A</fullName>
    </submittedName>
</protein>
<sequence>MNSERVAPSEPSSFPSDPPLKSLPALTPPEEPGGFDFLDSSVPTKRLSPPRRIGGRLSSEREKGAAPREGLRATLPWQEGLPEVSLLLGGGQKPFLALPPGLKRKIQTAGPHRATHQQAWEMLLVRRRGQLAKLPEFQEAGPKEAGPRPAELPREIRAVSSMEAGPSAALSESSPPTPVIPGVALPHPDQVQAQHPKPTDVATQPSVVKDFTVQSAQSPRTHREVCQLCSCREETLSCTGLSPTQRLHGVPALESSPYDTTFTVLNFQGNSISSLEKNVWTTYQWAERLNLSENSLTELRKDSFAGLWSLQYLDLSCNKIQSIDRGTFESLPFLQFINLRCNLLTELSFGTFQAWHGMQFLHQVILNHNPLTTIEDPSLFKLPALKHLDLGATHVPLVVLENILAVTLELEKLILPSHMACCLCQIKSDIEVVCQTVKLHCDGTCLSNTTQCPEAAAMGNVEGALMKALQARKESTSTQLTIEPEASSPQQSVAPWSGFVNEQLDFHDESDVISALGSIVPYLSKGNPEDMQSALLLFIQLLFPPQHGDDDQERKSFLIPESSSYKNRLKKLYFLRNWLDTEIRRKIEEVKKEENPVSVIQPRLSGPEVESQTLSRALARAPTQEDSVAQLLTGRRRLGTVDEVLRGLKGTGKSLLKGRQEQPVRETQVTRPLRGEASGSPAPRSWSSVSGSPGPGNLAGNSVFPEGQRAAAPSSLRGLWLGSSPTSTPARAQPVGRSRGTDFTRSTWLLNLARDRALTGQAWHSQESRPWAQTVSPVARGTAQDNPRAEIPEGNARSGQSPARRPGFSALRSLLDSPSLGFLSAPGDLRVSAASSASASPPEDVASPALPPSPRDGLEAQLNQRLQPLIPDADLRRLVAQVISILKTDCTEFPAHPACSKLLSKTHLLLMLLSKQQEANVSQAQWEPEQPFAGPAGAHGKKGQPTPRTFREHLAEYSSTYQYIILALAALVVVLMAVIVALCVLRSYRRRKAWTEGVEALRKSSEEAGPGESAGFEESDTENDELAEVLTN</sequence>
<dbReference type="InterPro" id="IPR015753">
    <property type="entry name" value="LRRC37"/>
</dbReference>
<dbReference type="PROSITE" id="PS51450">
    <property type="entry name" value="LRR"/>
    <property type="match status" value="1"/>
</dbReference>
<dbReference type="InterPro" id="IPR029423">
    <property type="entry name" value="LRRC37AB_C"/>
</dbReference>
<keyword evidence="2" id="KW-0677">Repeat</keyword>
<feature type="region of interest" description="Disordered" evidence="3">
    <location>
        <begin position="1"/>
        <end position="73"/>
    </location>
</feature>
<keyword evidence="4" id="KW-0812">Transmembrane</keyword>
<dbReference type="eggNOG" id="ENOG502QVVG">
    <property type="taxonomic scope" value="Eukaryota"/>
</dbReference>
<dbReference type="PANTHER" id="PTHR23045">
    <property type="entry name" value="LEUCINE-RICH REPEAT-CONTAINING PROTEIN 37A"/>
    <property type="match status" value="1"/>
</dbReference>
<evidence type="ECO:0000256" key="4">
    <source>
        <dbReference type="SAM" id="Phobius"/>
    </source>
</evidence>
<gene>
    <name evidence="6" type="ORF">H920_04155</name>
</gene>